<dbReference type="AlphaFoldDB" id="A0A5S9N2Q8"/>
<protein>
    <recommendedName>
        <fullName evidence="4">Outer membrane protein beta-barrel domain-containing protein</fullName>
    </recommendedName>
</protein>
<dbReference type="InterPro" id="IPR011250">
    <property type="entry name" value="OMP/PagP_B-barrel"/>
</dbReference>
<reference evidence="2 3" key="1">
    <citation type="submission" date="2019-11" db="EMBL/GenBank/DDBJ databases">
        <authorList>
            <person name="Holert J."/>
        </authorList>
    </citation>
    <scope>NUCLEOTIDE SEQUENCE [LARGE SCALE GENOMIC DNA]</scope>
    <source>
        <strain evidence="2">BC5_2</strain>
    </source>
</reference>
<feature type="chain" id="PRO_5030137912" description="Outer membrane protein beta-barrel domain-containing protein" evidence="1">
    <location>
        <begin position="23"/>
        <end position="230"/>
    </location>
</feature>
<gene>
    <name evidence="2" type="ORF">DPBNPPHM_00627</name>
</gene>
<dbReference type="EMBL" id="CACSII010000001">
    <property type="protein sequence ID" value="CAA0083727.1"/>
    <property type="molecule type" value="Genomic_DNA"/>
</dbReference>
<evidence type="ECO:0008006" key="4">
    <source>
        <dbReference type="Google" id="ProtNLM"/>
    </source>
</evidence>
<dbReference type="SUPFAM" id="SSF56925">
    <property type="entry name" value="OMPA-like"/>
    <property type="match status" value="1"/>
</dbReference>
<accession>A0A5S9N2Q8</accession>
<dbReference type="Gene3D" id="2.40.160.20">
    <property type="match status" value="1"/>
</dbReference>
<evidence type="ECO:0000313" key="3">
    <source>
        <dbReference type="Proteomes" id="UP000434580"/>
    </source>
</evidence>
<dbReference type="OrthoDB" id="9870207at2"/>
<evidence type="ECO:0000256" key="1">
    <source>
        <dbReference type="SAM" id="SignalP"/>
    </source>
</evidence>
<dbReference type="Proteomes" id="UP000434580">
    <property type="component" value="Unassembled WGS sequence"/>
</dbReference>
<feature type="signal peptide" evidence="1">
    <location>
        <begin position="1"/>
        <end position="22"/>
    </location>
</feature>
<organism evidence="2 3">
    <name type="scientific">BD1-7 clade bacterium</name>
    <dbReference type="NCBI Taxonomy" id="2029982"/>
    <lineage>
        <taxon>Bacteria</taxon>
        <taxon>Pseudomonadati</taxon>
        <taxon>Pseudomonadota</taxon>
        <taxon>Gammaproteobacteria</taxon>
        <taxon>Cellvibrionales</taxon>
        <taxon>Spongiibacteraceae</taxon>
        <taxon>BD1-7 clade</taxon>
    </lineage>
</organism>
<keyword evidence="1" id="KW-0732">Signal</keyword>
<evidence type="ECO:0000313" key="2">
    <source>
        <dbReference type="EMBL" id="CAA0083727.1"/>
    </source>
</evidence>
<sequence>MKKLLSALALTATTVFSGAANAALPEKAGYVGISYGVSSMNVGAVYRVEEFQGGSTATFKNRNPKPSGTLINGGFRMHKNWSIEGQYMITGLLDAPFFVGNEDLFGLGKARGMATGLYGVFQTDGDVFFRAKLGFNYTMFDFSGDINRSFSDFGISYGFSIGQKLGKLGAMEFNYMRYADVSLNRGDRCVILDSVSQSCAPDNAVSGQRYLTLSNSLRLDVLSIGYTFMF</sequence>
<proteinExistence type="predicted"/>
<name>A0A5S9N2Q8_9GAMM</name>